<name>A0A2N8ZN85_9VIBR</name>
<dbReference type="RefSeq" id="WP_102525343.1">
    <property type="nucleotide sequence ID" value="NZ_LT960612.1"/>
</dbReference>
<dbReference type="Proteomes" id="UP000235828">
    <property type="component" value="Chromosome B"/>
</dbReference>
<dbReference type="EMBL" id="LT960612">
    <property type="protein sequence ID" value="SON53319.1"/>
    <property type="molecule type" value="Genomic_DNA"/>
</dbReference>
<dbReference type="AlphaFoldDB" id="A0A2N8ZN85"/>
<evidence type="ECO:0000313" key="1">
    <source>
        <dbReference type="EMBL" id="SON53319.1"/>
    </source>
</evidence>
<evidence type="ECO:0000313" key="2">
    <source>
        <dbReference type="Proteomes" id="UP000235828"/>
    </source>
</evidence>
<organism evidence="1 2">
    <name type="scientific">Vibrio tapetis subsp. tapetis</name>
    <dbReference type="NCBI Taxonomy" id="1671868"/>
    <lineage>
        <taxon>Bacteria</taxon>
        <taxon>Pseudomonadati</taxon>
        <taxon>Pseudomonadota</taxon>
        <taxon>Gammaproteobacteria</taxon>
        <taxon>Vibrionales</taxon>
        <taxon>Vibrionaceae</taxon>
        <taxon>Vibrio</taxon>
    </lineage>
</organism>
<protein>
    <submittedName>
        <fullName evidence="1">Uncharacterized protein</fullName>
    </submittedName>
</protein>
<dbReference type="OrthoDB" id="4552311at2"/>
<sequence length="152" mass="17873">MEFSRWETLINEGDISVLSVVYGCQNWYLSGQDTRYEYRDLRFSDEIQLTVTVFHEMTESVYEIQFRQIGGHRVLDEHGLLEMWGSKNPKDNCFKVRGHQWTHESPLSFELNTVGGWSYVIASDWDCVEVLTHEDPTVVLVERLTNLKRPKK</sequence>
<dbReference type="KEGG" id="vta:B1708"/>
<gene>
    <name evidence="1" type="ORF">VTAP4600_B1708</name>
</gene>
<keyword evidence="2" id="KW-1185">Reference proteome</keyword>
<proteinExistence type="predicted"/>
<reference evidence="1 2" key="1">
    <citation type="submission" date="2017-10" db="EMBL/GenBank/DDBJ databases">
        <authorList>
            <person name="Banno H."/>
            <person name="Chua N.-H."/>
        </authorList>
    </citation>
    <scope>NUCLEOTIDE SEQUENCE [LARGE SCALE GENOMIC DNA]</scope>
    <source>
        <strain evidence="1">Vibrio tapetis CECT4600</strain>
    </source>
</reference>
<accession>A0A2N8ZN85</accession>